<dbReference type="GO" id="GO:0030170">
    <property type="term" value="F:pyridoxal phosphate binding"/>
    <property type="evidence" value="ECO:0007669"/>
    <property type="project" value="UniProtKB-UniRule"/>
</dbReference>
<keyword evidence="4 8" id="KW-0808">Transferase</keyword>
<evidence type="ECO:0000256" key="4">
    <source>
        <dbReference type="ARBA" id="ARBA00022679"/>
    </source>
</evidence>
<dbReference type="EC" id="2.3.1.47" evidence="8"/>
<dbReference type="PANTHER" id="PTHR13693:SF100">
    <property type="entry name" value="8-AMINO-7-OXONONANOATE SYNTHASE"/>
    <property type="match status" value="1"/>
</dbReference>
<feature type="binding site" evidence="8">
    <location>
        <position position="350"/>
    </location>
    <ligand>
        <name>substrate</name>
    </ligand>
</feature>
<feature type="binding site" evidence="8">
    <location>
        <position position="131"/>
    </location>
    <ligand>
        <name>substrate</name>
    </ligand>
</feature>
<dbReference type="RefSeq" id="WP_119137659.1">
    <property type="nucleotide sequence ID" value="NZ_CBCSFL010000013.1"/>
</dbReference>
<comment type="function">
    <text evidence="8">Catalyzes the decarboxylative condensation of pimeloyl-[acyl-carrier protein] and L-alanine to produce 8-amino-7-oxononanoate (AON), [acyl-carrier protein], and carbon dioxide.</text>
</comment>
<reference evidence="12" key="1">
    <citation type="submission" date="2018-08" db="EMBL/GenBank/DDBJ databases">
        <authorList>
            <person name="Blom J."/>
        </authorList>
    </citation>
    <scope>NUCLEOTIDE SEQUENCE [LARGE SCALE GENOMIC DNA]</scope>
    <source>
        <strain evidence="12">CCOS 865</strain>
    </source>
</reference>
<dbReference type="Proteomes" id="UP000263595">
    <property type="component" value="Unassembled WGS sequence"/>
</dbReference>
<comment type="catalytic activity">
    <reaction evidence="7 8">
        <text>6-carboxyhexanoyl-[ACP] + L-alanine + H(+) = (8S)-8-amino-7-oxononanoate + holo-[ACP] + CO2</text>
        <dbReference type="Rhea" id="RHEA:42288"/>
        <dbReference type="Rhea" id="RHEA-COMP:9685"/>
        <dbReference type="Rhea" id="RHEA-COMP:9955"/>
        <dbReference type="ChEBI" id="CHEBI:15378"/>
        <dbReference type="ChEBI" id="CHEBI:16526"/>
        <dbReference type="ChEBI" id="CHEBI:57972"/>
        <dbReference type="ChEBI" id="CHEBI:64479"/>
        <dbReference type="ChEBI" id="CHEBI:78846"/>
        <dbReference type="ChEBI" id="CHEBI:149468"/>
        <dbReference type="EC" id="2.3.1.47"/>
    </reaction>
</comment>
<dbReference type="GO" id="GO:0009102">
    <property type="term" value="P:biotin biosynthetic process"/>
    <property type="evidence" value="ECO:0007669"/>
    <property type="project" value="UniProtKB-UniRule"/>
</dbReference>
<dbReference type="InterPro" id="IPR022834">
    <property type="entry name" value="AONS_Proteobacteria"/>
</dbReference>
<dbReference type="InterPro" id="IPR015424">
    <property type="entry name" value="PyrdxlP-dep_Trfase"/>
</dbReference>
<evidence type="ECO:0000313" key="12">
    <source>
        <dbReference type="Proteomes" id="UP000263595"/>
    </source>
</evidence>
<gene>
    <name evidence="8 11" type="primary">bioF</name>
    <name evidence="11" type="ORF">CCOS865_00524</name>
</gene>
<dbReference type="PANTHER" id="PTHR13693">
    <property type="entry name" value="CLASS II AMINOTRANSFERASE/8-AMINO-7-OXONONANOATE SYNTHASE"/>
    <property type="match status" value="1"/>
</dbReference>
<dbReference type="UniPathway" id="UPA00078"/>
<evidence type="ECO:0000256" key="3">
    <source>
        <dbReference type="ARBA" id="ARBA00011738"/>
    </source>
</evidence>
<dbReference type="Gene3D" id="3.90.1150.10">
    <property type="entry name" value="Aspartate Aminotransferase, domain 1"/>
    <property type="match status" value="1"/>
</dbReference>
<accession>A0A383RMJ8</accession>
<comment type="subunit">
    <text evidence="3 8">Homodimer.</text>
</comment>
<keyword evidence="12" id="KW-1185">Reference proteome</keyword>
<evidence type="ECO:0000256" key="2">
    <source>
        <dbReference type="ARBA" id="ARBA00004746"/>
    </source>
</evidence>
<dbReference type="Gene3D" id="3.40.640.10">
    <property type="entry name" value="Type I PLP-dependent aspartate aminotransferase-like (Major domain)"/>
    <property type="match status" value="1"/>
</dbReference>
<name>A0A383RMJ8_9PSED</name>
<feature type="domain" description="Aminotransferase class I/classII large" evidence="10">
    <location>
        <begin position="39"/>
        <end position="378"/>
    </location>
</feature>
<evidence type="ECO:0000313" key="11">
    <source>
        <dbReference type="EMBL" id="SYX88300.1"/>
    </source>
</evidence>
<dbReference type="AlphaFoldDB" id="A0A383RMJ8"/>
<feature type="binding site" evidence="8">
    <location>
        <begin position="106"/>
        <end position="107"/>
    </location>
    <ligand>
        <name>pyridoxal 5'-phosphate</name>
        <dbReference type="ChEBI" id="CHEBI:597326"/>
    </ligand>
</feature>
<evidence type="ECO:0000256" key="1">
    <source>
        <dbReference type="ARBA" id="ARBA00001933"/>
    </source>
</evidence>
<dbReference type="EMBL" id="UNOZ01000002">
    <property type="protein sequence ID" value="SYX88300.1"/>
    <property type="molecule type" value="Genomic_DNA"/>
</dbReference>
<dbReference type="GO" id="GO:0008710">
    <property type="term" value="F:8-amino-7-oxononanoate synthase activity"/>
    <property type="evidence" value="ECO:0007669"/>
    <property type="project" value="UniProtKB-UniRule"/>
</dbReference>
<dbReference type="InterPro" id="IPR004839">
    <property type="entry name" value="Aminotransferase_I/II_large"/>
</dbReference>
<keyword evidence="5 8" id="KW-0093">Biotin biosynthesis</keyword>
<evidence type="ECO:0000256" key="9">
    <source>
        <dbReference type="PIRSR" id="PIRSR604723-51"/>
    </source>
</evidence>
<comment type="pathway">
    <text evidence="2 8">Cofactor biosynthesis; biotin biosynthesis.</text>
</comment>
<evidence type="ECO:0000256" key="8">
    <source>
        <dbReference type="HAMAP-Rule" id="MF_01693"/>
    </source>
</evidence>
<feature type="binding site" evidence="8">
    <location>
        <position position="204"/>
    </location>
    <ligand>
        <name>pyridoxal 5'-phosphate</name>
        <dbReference type="ChEBI" id="CHEBI:597326"/>
    </ligand>
</feature>
<sequence>MAFDLTARLAERRAADLYRQRPLLQSPQGPQVVVDGQPLLAFCNNDYLGLANHPEVIAAWQAGAERWGVGGGASHLVIGHSTPHHQLEEALAELTGRPRALLFSTGYMANLGAITALVGQGDTVLQDRLNHASLLDGGLLSGARFNRYLHNDPVSLASRLDKASGNTLVVTDGVFSMDGDLADLPALAATAQARGAWLMVDDAHGLGTLGANGGGIVEHFGLGLEEVPVLIGTLGKACGTAGAFVAGSEELIEALVQFARPYIYTTSQPPALACATLKSLELLRRESWRREHLAALIRQFRQGAEQIGLRLMDSQTPIQPILIGDSARALRLSRMLRERGLLVTAIRPPTVPAGSARLRVTLSAAHSEAQVQLLLNALAECYPQLESADA</sequence>
<evidence type="ECO:0000259" key="10">
    <source>
        <dbReference type="Pfam" id="PF00155"/>
    </source>
</evidence>
<comment type="similarity">
    <text evidence="8">Belongs to the class-II pyridoxal-phosphate-dependent aminotransferase family. BioF subfamily.</text>
</comment>
<keyword evidence="11" id="KW-0012">Acyltransferase</keyword>
<feature type="modified residue" description="N6-(pyridoxal phosphate)lysine" evidence="8 9">
    <location>
        <position position="236"/>
    </location>
</feature>
<comment type="cofactor">
    <cofactor evidence="1 8 9">
        <name>pyridoxal 5'-phosphate</name>
        <dbReference type="ChEBI" id="CHEBI:597326"/>
    </cofactor>
</comment>
<dbReference type="OrthoDB" id="9807157at2"/>
<evidence type="ECO:0000256" key="7">
    <source>
        <dbReference type="ARBA" id="ARBA00047715"/>
    </source>
</evidence>
<dbReference type="Pfam" id="PF00155">
    <property type="entry name" value="Aminotran_1_2"/>
    <property type="match status" value="1"/>
</dbReference>
<dbReference type="NCBIfam" id="TIGR00858">
    <property type="entry name" value="bioF"/>
    <property type="match status" value="1"/>
</dbReference>
<dbReference type="CDD" id="cd06454">
    <property type="entry name" value="KBL_like"/>
    <property type="match status" value="1"/>
</dbReference>
<evidence type="ECO:0000256" key="6">
    <source>
        <dbReference type="ARBA" id="ARBA00022898"/>
    </source>
</evidence>
<protein>
    <recommendedName>
        <fullName evidence="8">8-amino-7-oxononanoate synthase</fullName>
        <shortName evidence="8">AONS</shortName>
        <ecNumber evidence="8">2.3.1.47</ecNumber>
    </recommendedName>
    <alternativeName>
        <fullName evidence="8">7-keto-8-amino-pelargonic acid synthase</fullName>
        <shortName evidence="8">7-KAP synthase</shortName>
        <shortName evidence="8">KAPA synthase</shortName>
    </alternativeName>
    <alternativeName>
        <fullName evidence="8">8-amino-7-ketopelargonate synthase</fullName>
    </alternativeName>
</protein>
<feature type="binding site" evidence="8">
    <location>
        <position position="19"/>
    </location>
    <ligand>
        <name>substrate</name>
    </ligand>
</feature>
<dbReference type="InterPro" id="IPR050087">
    <property type="entry name" value="AON_synthase_class-II"/>
</dbReference>
<feature type="binding site" evidence="8">
    <location>
        <position position="176"/>
    </location>
    <ligand>
        <name>pyridoxal 5'-phosphate</name>
        <dbReference type="ChEBI" id="CHEBI:597326"/>
    </ligand>
</feature>
<dbReference type="InterPro" id="IPR015421">
    <property type="entry name" value="PyrdxlP-dep_Trfase_major"/>
</dbReference>
<feature type="binding site" evidence="8">
    <location>
        <position position="233"/>
    </location>
    <ligand>
        <name>pyridoxal 5'-phosphate</name>
        <dbReference type="ChEBI" id="CHEBI:597326"/>
    </ligand>
</feature>
<proteinExistence type="inferred from homology"/>
<dbReference type="SUPFAM" id="SSF53383">
    <property type="entry name" value="PLP-dependent transferases"/>
    <property type="match status" value="1"/>
</dbReference>
<organism evidence="11 12">
    <name type="scientific">Pseudomonas reidholzensis</name>
    <dbReference type="NCBI Taxonomy" id="1785162"/>
    <lineage>
        <taxon>Bacteria</taxon>
        <taxon>Pseudomonadati</taxon>
        <taxon>Pseudomonadota</taxon>
        <taxon>Gammaproteobacteria</taxon>
        <taxon>Pseudomonadales</taxon>
        <taxon>Pseudomonadaceae</taxon>
        <taxon>Pseudomonas</taxon>
    </lineage>
</organism>
<dbReference type="HAMAP" id="MF_01693">
    <property type="entry name" value="BioF_aminotrans_2"/>
    <property type="match status" value="1"/>
</dbReference>
<dbReference type="InterPro" id="IPR004723">
    <property type="entry name" value="AONS_Archaea/Proteobacteria"/>
</dbReference>
<dbReference type="InterPro" id="IPR015422">
    <property type="entry name" value="PyrdxlP-dep_Trfase_small"/>
</dbReference>
<evidence type="ECO:0000256" key="5">
    <source>
        <dbReference type="ARBA" id="ARBA00022756"/>
    </source>
</evidence>
<keyword evidence="6 8" id="KW-0663">Pyridoxal phosphate</keyword>